<dbReference type="AlphaFoldDB" id="A0AAV7NCA3"/>
<organism evidence="2 3">
    <name type="scientific">Pleurodeles waltl</name>
    <name type="common">Iberian ribbed newt</name>
    <dbReference type="NCBI Taxonomy" id="8319"/>
    <lineage>
        <taxon>Eukaryota</taxon>
        <taxon>Metazoa</taxon>
        <taxon>Chordata</taxon>
        <taxon>Craniata</taxon>
        <taxon>Vertebrata</taxon>
        <taxon>Euteleostomi</taxon>
        <taxon>Amphibia</taxon>
        <taxon>Batrachia</taxon>
        <taxon>Caudata</taxon>
        <taxon>Salamandroidea</taxon>
        <taxon>Salamandridae</taxon>
        <taxon>Pleurodelinae</taxon>
        <taxon>Pleurodeles</taxon>
    </lineage>
</organism>
<feature type="compositionally biased region" description="Basic and acidic residues" evidence="1">
    <location>
        <begin position="18"/>
        <end position="28"/>
    </location>
</feature>
<feature type="region of interest" description="Disordered" evidence="1">
    <location>
        <begin position="14"/>
        <end position="56"/>
    </location>
</feature>
<protein>
    <submittedName>
        <fullName evidence="2">Uncharacterized protein</fullName>
    </submittedName>
</protein>
<evidence type="ECO:0000256" key="1">
    <source>
        <dbReference type="SAM" id="MobiDB-lite"/>
    </source>
</evidence>
<evidence type="ECO:0000313" key="3">
    <source>
        <dbReference type="Proteomes" id="UP001066276"/>
    </source>
</evidence>
<keyword evidence="3" id="KW-1185">Reference proteome</keyword>
<gene>
    <name evidence="2" type="ORF">NDU88_001965</name>
</gene>
<sequence>MKWRGTHITVSIRTQKIKQREQARDYRDVGVTGLQVSGADSPHDGPDPAGTPVTPEKEDLCQLEATLEKHLAQFEKKL</sequence>
<comment type="caution">
    <text evidence="2">The sequence shown here is derived from an EMBL/GenBank/DDBJ whole genome shotgun (WGS) entry which is preliminary data.</text>
</comment>
<proteinExistence type="predicted"/>
<accession>A0AAV7NCA3</accession>
<evidence type="ECO:0000313" key="2">
    <source>
        <dbReference type="EMBL" id="KAJ1113723.1"/>
    </source>
</evidence>
<reference evidence="2" key="1">
    <citation type="journal article" date="2022" name="bioRxiv">
        <title>Sequencing and chromosome-scale assembly of the giantPleurodeles waltlgenome.</title>
        <authorList>
            <person name="Brown T."/>
            <person name="Elewa A."/>
            <person name="Iarovenko S."/>
            <person name="Subramanian E."/>
            <person name="Araus A.J."/>
            <person name="Petzold A."/>
            <person name="Susuki M."/>
            <person name="Suzuki K.-i.T."/>
            <person name="Hayashi T."/>
            <person name="Toyoda A."/>
            <person name="Oliveira C."/>
            <person name="Osipova E."/>
            <person name="Leigh N.D."/>
            <person name="Simon A."/>
            <person name="Yun M.H."/>
        </authorList>
    </citation>
    <scope>NUCLEOTIDE SEQUENCE</scope>
    <source>
        <strain evidence="2">20211129_DDA</strain>
        <tissue evidence="2">Liver</tissue>
    </source>
</reference>
<name>A0AAV7NCA3_PLEWA</name>
<dbReference type="Proteomes" id="UP001066276">
    <property type="component" value="Chromosome 8"/>
</dbReference>
<dbReference type="EMBL" id="JANPWB010000012">
    <property type="protein sequence ID" value="KAJ1113723.1"/>
    <property type="molecule type" value="Genomic_DNA"/>
</dbReference>